<protein>
    <submittedName>
        <fullName evidence="8">Putative RNA polymerase sigma factor FecI</fullName>
    </submittedName>
</protein>
<dbReference type="GO" id="GO:0003677">
    <property type="term" value="F:DNA binding"/>
    <property type="evidence" value="ECO:0007669"/>
    <property type="project" value="UniProtKB-KW"/>
</dbReference>
<dbReference type="InterPro" id="IPR013325">
    <property type="entry name" value="RNA_pol_sigma_r2"/>
</dbReference>
<evidence type="ECO:0000256" key="1">
    <source>
        <dbReference type="ARBA" id="ARBA00010641"/>
    </source>
</evidence>
<evidence type="ECO:0000313" key="8">
    <source>
        <dbReference type="EMBL" id="PJE80961.1"/>
    </source>
</evidence>
<dbReference type="InterPro" id="IPR013249">
    <property type="entry name" value="RNA_pol_sigma70_r4_t2"/>
</dbReference>
<evidence type="ECO:0000256" key="2">
    <source>
        <dbReference type="ARBA" id="ARBA00023015"/>
    </source>
</evidence>
<comment type="similarity">
    <text evidence="1">Belongs to the sigma-70 factor family. ECF subfamily.</text>
</comment>
<dbReference type="SUPFAM" id="SSF88659">
    <property type="entry name" value="Sigma3 and sigma4 domains of RNA polymerase sigma factors"/>
    <property type="match status" value="1"/>
</dbReference>
<dbReference type="AlphaFoldDB" id="A0A2H9TCI1"/>
<dbReference type="SUPFAM" id="SSF88946">
    <property type="entry name" value="Sigma2 domain of RNA polymerase sigma factors"/>
    <property type="match status" value="1"/>
</dbReference>
<dbReference type="GO" id="GO:0006352">
    <property type="term" value="P:DNA-templated transcription initiation"/>
    <property type="evidence" value="ECO:0007669"/>
    <property type="project" value="InterPro"/>
</dbReference>
<comment type="caution">
    <text evidence="8">The sequence shown here is derived from an EMBL/GenBank/DDBJ whole genome shotgun (WGS) entry which is preliminary data.</text>
</comment>
<dbReference type="GO" id="GO:0016987">
    <property type="term" value="F:sigma factor activity"/>
    <property type="evidence" value="ECO:0007669"/>
    <property type="project" value="UniProtKB-KW"/>
</dbReference>
<evidence type="ECO:0000259" key="7">
    <source>
        <dbReference type="Pfam" id="PF08281"/>
    </source>
</evidence>
<organism evidence="8">
    <name type="scientific">invertebrate metagenome</name>
    <dbReference type="NCBI Taxonomy" id="1711999"/>
    <lineage>
        <taxon>unclassified sequences</taxon>
        <taxon>metagenomes</taxon>
        <taxon>organismal metagenomes</taxon>
    </lineage>
</organism>
<proteinExistence type="inferred from homology"/>
<dbReference type="Pfam" id="PF08281">
    <property type="entry name" value="Sigma70_r4_2"/>
    <property type="match status" value="1"/>
</dbReference>
<dbReference type="InterPro" id="IPR014284">
    <property type="entry name" value="RNA_pol_sigma-70_dom"/>
</dbReference>
<reference evidence="8" key="1">
    <citation type="journal article" date="2017" name="Appl. Environ. Microbiol.">
        <title>Molecular characterization of an Endozoicomonas-like organism causing infection in king scallop Pecten maximus L.</title>
        <authorList>
            <person name="Cano I."/>
            <person name="van Aerle R."/>
            <person name="Ross S."/>
            <person name="Verner-Jeffreys D.W."/>
            <person name="Paley R.K."/>
            <person name="Rimmer G."/>
            <person name="Ryder D."/>
            <person name="Hooper P."/>
            <person name="Stone D."/>
            <person name="Feist S.W."/>
        </authorList>
    </citation>
    <scope>NUCLEOTIDE SEQUENCE</scope>
</reference>
<keyword evidence="3" id="KW-0731">Sigma factor</keyword>
<feature type="domain" description="RNA polymerase sigma factor 70 region 4 type 2" evidence="7">
    <location>
        <begin position="98"/>
        <end position="150"/>
    </location>
</feature>
<evidence type="ECO:0000256" key="4">
    <source>
        <dbReference type="ARBA" id="ARBA00023125"/>
    </source>
</evidence>
<evidence type="ECO:0000256" key="5">
    <source>
        <dbReference type="ARBA" id="ARBA00023163"/>
    </source>
</evidence>
<dbReference type="InterPro" id="IPR036388">
    <property type="entry name" value="WH-like_DNA-bd_sf"/>
</dbReference>
<evidence type="ECO:0000256" key="3">
    <source>
        <dbReference type="ARBA" id="ARBA00023082"/>
    </source>
</evidence>
<gene>
    <name evidence="8" type="primary">fecI</name>
    <name evidence="8" type="ORF">CI610_00014</name>
</gene>
<sequence length="178" mass="20900">MNCLFTIWHENQSFLFKWLLAKTHNLQESEDIMQDIFLKIMKSQQQFCRIKDPKSWLFTIARHHYIDTLRKTSGIKESISDCFPTESHTPEPIVQMQQCLPRVLLKLSCQERDIIEKCDLNGMHQADYAQQNGISISATKSRLRRARTTLKQRLTAECHVKHENGNITSFYSAYHTVK</sequence>
<dbReference type="PANTHER" id="PTHR43133:SF8">
    <property type="entry name" value="RNA POLYMERASE SIGMA FACTOR HI_1459-RELATED"/>
    <property type="match status" value="1"/>
</dbReference>
<feature type="domain" description="RNA polymerase sigma-70 region 2" evidence="6">
    <location>
        <begin position="9"/>
        <end position="73"/>
    </location>
</feature>
<dbReference type="InterPro" id="IPR039425">
    <property type="entry name" value="RNA_pol_sigma-70-like"/>
</dbReference>
<dbReference type="InterPro" id="IPR007627">
    <property type="entry name" value="RNA_pol_sigma70_r2"/>
</dbReference>
<dbReference type="Gene3D" id="1.10.10.10">
    <property type="entry name" value="Winged helix-like DNA-binding domain superfamily/Winged helix DNA-binding domain"/>
    <property type="match status" value="1"/>
</dbReference>
<dbReference type="PANTHER" id="PTHR43133">
    <property type="entry name" value="RNA POLYMERASE ECF-TYPE SIGMA FACTO"/>
    <property type="match status" value="1"/>
</dbReference>
<dbReference type="EMBL" id="NSIT01000001">
    <property type="protein sequence ID" value="PJE80961.1"/>
    <property type="molecule type" value="Genomic_DNA"/>
</dbReference>
<dbReference type="Gene3D" id="1.10.1740.10">
    <property type="match status" value="1"/>
</dbReference>
<dbReference type="Pfam" id="PF04542">
    <property type="entry name" value="Sigma70_r2"/>
    <property type="match status" value="1"/>
</dbReference>
<keyword evidence="4" id="KW-0238">DNA-binding</keyword>
<accession>A0A2H9TCI1</accession>
<keyword evidence="5" id="KW-0804">Transcription</keyword>
<evidence type="ECO:0000259" key="6">
    <source>
        <dbReference type="Pfam" id="PF04542"/>
    </source>
</evidence>
<dbReference type="NCBIfam" id="TIGR02937">
    <property type="entry name" value="sigma70-ECF"/>
    <property type="match status" value="1"/>
</dbReference>
<keyword evidence="2" id="KW-0805">Transcription regulation</keyword>
<name>A0A2H9TCI1_9ZZZZ</name>
<dbReference type="InterPro" id="IPR013324">
    <property type="entry name" value="RNA_pol_sigma_r3/r4-like"/>
</dbReference>